<feature type="domain" description="FlgD/Vpr Ig-like" evidence="1">
    <location>
        <begin position="84"/>
        <end position="146"/>
    </location>
</feature>
<dbReference type="Proteomes" id="UP000317716">
    <property type="component" value="Unassembled WGS sequence"/>
</dbReference>
<reference evidence="2 3" key="1">
    <citation type="journal article" date="2019" name="Nat. Microbiol.">
        <title>Mediterranean grassland soil C-N compound turnover is dependent on rainfall and depth, and is mediated by genomically divergent microorganisms.</title>
        <authorList>
            <person name="Diamond S."/>
            <person name="Andeer P.F."/>
            <person name="Li Z."/>
            <person name="Crits-Christoph A."/>
            <person name="Burstein D."/>
            <person name="Anantharaman K."/>
            <person name="Lane K.R."/>
            <person name="Thomas B.C."/>
            <person name="Pan C."/>
            <person name="Northen T.R."/>
            <person name="Banfield J.F."/>
        </authorList>
    </citation>
    <scope>NUCLEOTIDE SEQUENCE [LARGE SCALE GENOMIC DNA]</scope>
    <source>
        <strain evidence="2">WS_2</strain>
    </source>
</reference>
<sequence>AVGRVKMYAPSTFASGSSVSHWDVTADPDLLMEPFATPHAPGSVDLTQWLLADIGWFRGLVAVGDPAAARTHLIGNAPNPFGSSTSIHMVLARDGDAELSIFDLGGRRLASLHAGALAAGTHSFDWHGLDDSGRRAPPGIYLCRLRAEGVVESGRMVKWQ</sequence>
<evidence type="ECO:0000313" key="2">
    <source>
        <dbReference type="EMBL" id="TMQ49497.1"/>
    </source>
</evidence>
<gene>
    <name evidence="2" type="ORF">E6K72_12270</name>
</gene>
<comment type="caution">
    <text evidence="2">The sequence shown here is derived from an EMBL/GenBank/DDBJ whole genome shotgun (WGS) entry which is preliminary data.</text>
</comment>
<feature type="non-terminal residue" evidence="2">
    <location>
        <position position="1"/>
    </location>
</feature>
<dbReference type="InterPro" id="IPR026444">
    <property type="entry name" value="Secre_tail"/>
</dbReference>
<dbReference type="AlphaFoldDB" id="A0A538SDN2"/>
<dbReference type="EMBL" id="VBOS01000447">
    <property type="protein sequence ID" value="TMQ49497.1"/>
    <property type="molecule type" value="Genomic_DNA"/>
</dbReference>
<proteinExistence type="predicted"/>
<organism evidence="2 3">
    <name type="scientific">Eiseniibacteriota bacterium</name>
    <dbReference type="NCBI Taxonomy" id="2212470"/>
    <lineage>
        <taxon>Bacteria</taxon>
        <taxon>Candidatus Eiseniibacteriota</taxon>
    </lineage>
</organism>
<evidence type="ECO:0000259" key="1">
    <source>
        <dbReference type="Pfam" id="PF13860"/>
    </source>
</evidence>
<name>A0A538SDN2_UNCEI</name>
<evidence type="ECO:0000313" key="3">
    <source>
        <dbReference type="Proteomes" id="UP000317716"/>
    </source>
</evidence>
<accession>A0A538SDN2</accession>
<protein>
    <submittedName>
        <fullName evidence="2">T9SS type A sorting domain-containing protein</fullName>
    </submittedName>
</protein>
<dbReference type="Gene3D" id="2.60.40.4070">
    <property type="match status" value="1"/>
</dbReference>
<dbReference type="InterPro" id="IPR025965">
    <property type="entry name" value="FlgD/Vpr_Ig-like"/>
</dbReference>
<dbReference type="NCBIfam" id="TIGR04183">
    <property type="entry name" value="Por_Secre_tail"/>
    <property type="match status" value="1"/>
</dbReference>
<dbReference type="Pfam" id="PF13860">
    <property type="entry name" value="FlgD_ig"/>
    <property type="match status" value="1"/>
</dbReference>